<evidence type="ECO:0000256" key="1">
    <source>
        <dbReference type="ARBA" id="ARBA00023015"/>
    </source>
</evidence>
<dbReference type="SUPFAM" id="SSF46689">
    <property type="entry name" value="Homeodomain-like"/>
    <property type="match status" value="1"/>
</dbReference>
<organism evidence="5">
    <name type="scientific">bioreactor metagenome</name>
    <dbReference type="NCBI Taxonomy" id="1076179"/>
    <lineage>
        <taxon>unclassified sequences</taxon>
        <taxon>metagenomes</taxon>
        <taxon>ecological metagenomes</taxon>
    </lineage>
</organism>
<dbReference type="InterPro" id="IPR046335">
    <property type="entry name" value="LacI/GalR-like_sensor"/>
</dbReference>
<name>A0A644Z504_9ZZZZ</name>
<dbReference type="InterPro" id="IPR018062">
    <property type="entry name" value="HTH_AraC-typ_CS"/>
</dbReference>
<accession>A0A644Z504</accession>
<dbReference type="PANTHER" id="PTHR43280">
    <property type="entry name" value="ARAC-FAMILY TRANSCRIPTIONAL REGULATOR"/>
    <property type="match status" value="1"/>
</dbReference>
<evidence type="ECO:0000313" key="5">
    <source>
        <dbReference type="EMBL" id="MPM33803.1"/>
    </source>
</evidence>
<feature type="domain" description="HTH araC/xylS-type" evidence="4">
    <location>
        <begin position="93"/>
        <end position="191"/>
    </location>
</feature>
<evidence type="ECO:0000256" key="3">
    <source>
        <dbReference type="ARBA" id="ARBA00023163"/>
    </source>
</evidence>
<dbReference type="Gene3D" id="1.10.10.60">
    <property type="entry name" value="Homeodomain-like"/>
    <property type="match status" value="1"/>
</dbReference>
<dbReference type="PROSITE" id="PS01124">
    <property type="entry name" value="HTH_ARAC_FAMILY_2"/>
    <property type="match status" value="1"/>
</dbReference>
<dbReference type="SMART" id="SM00342">
    <property type="entry name" value="HTH_ARAC"/>
    <property type="match status" value="1"/>
</dbReference>
<proteinExistence type="predicted"/>
<keyword evidence="1" id="KW-0805">Transcription regulation</keyword>
<gene>
    <name evidence="5" type="primary">xylR_5</name>
    <name evidence="5" type="ORF">SDC9_80382</name>
</gene>
<dbReference type="InterPro" id="IPR009057">
    <property type="entry name" value="Homeodomain-like_sf"/>
</dbReference>
<dbReference type="EMBL" id="VSSQ01006768">
    <property type="protein sequence ID" value="MPM33803.1"/>
    <property type="molecule type" value="Genomic_DNA"/>
</dbReference>
<keyword evidence="2" id="KW-0238">DNA-binding</keyword>
<dbReference type="PROSITE" id="PS00041">
    <property type="entry name" value="HTH_ARAC_FAMILY_1"/>
    <property type="match status" value="1"/>
</dbReference>
<evidence type="ECO:0000259" key="4">
    <source>
        <dbReference type="PROSITE" id="PS01124"/>
    </source>
</evidence>
<dbReference type="InterPro" id="IPR028082">
    <property type="entry name" value="Peripla_BP_I"/>
</dbReference>
<dbReference type="GO" id="GO:0043565">
    <property type="term" value="F:sequence-specific DNA binding"/>
    <property type="evidence" value="ECO:0007669"/>
    <property type="project" value="InterPro"/>
</dbReference>
<dbReference type="AlphaFoldDB" id="A0A644Z504"/>
<evidence type="ECO:0000256" key="2">
    <source>
        <dbReference type="ARBA" id="ARBA00023125"/>
    </source>
</evidence>
<dbReference type="PANTHER" id="PTHR43280:SF28">
    <property type="entry name" value="HTH-TYPE TRANSCRIPTIONAL ACTIVATOR RHAS"/>
    <property type="match status" value="1"/>
</dbReference>
<sequence>MKVELACQRLGIHIPEQIMVLGVDNETLLCELANPSISSIQPDCAAIGYQASAMLDALLENSISGMHIQRIAPGPVNERESTRLVLSEDEHVAKAMSLIKREATGNLTASDVADQAAICRRSLEMRFRTFRGKSIWEEICEEKLNQASILLQHSKESIASVSERCGFGSIHRFYSLFKRRYGQTPQTYRKSKTQR</sequence>
<reference evidence="5" key="1">
    <citation type="submission" date="2019-08" db="EMBL/GenBank/DDBJ databases">
        <authorList>
            <person name="Kucharzyk K."/>
            <person name="Murdoch R.W."/>
            <person name="Higgins S."/>
            <person name="Loffler F."/>
        </authorList>
    </citation>
    <scope>NUCLEOTIDE SEQUENCE</scope>
</reference>
<protein>
    <submittedName>
        <fullName evidence="5">Xylose operon regulatory protein</fullName>
    </submittedName>
</protein>
<dbReference type="InterPro" id="IPR018060">
    <property type="entry name" value="HTH_AraC"/>
</dbReference>
<dbReference type="InterPro" id="IPR020449">
    <property type="entry name" value="Tscrpt_reg_AraC-type_HTH"/>
</dbReference>
<dbReference type="Gene3D" id="3.40.50.2300">
    <property type="match status" value="1"/>
</dbReference>
<dbReference type="PRINTS" id="PR00032">
    <property type="entry name" value="HTHARAC"/>
</dbReference>
<keyword evidence="3" id="KW-0804">Transcription</keyword>
<dbReference type="SUPFAM" id="SSF53822">
    <property type="entry name" value="Periplasmic binding protein-like I"/>
    <property type="match status" value="1"/>
</dbReference>
<dbReference type="Pfam" id="PF13377">
    <property type="entry name" value="Peripla_BP_3"/>
    <property type="match status" value="1"/>
</dbReference>
<dbReference type="GO" id="GO:0003700">
    <property type="term" value="F:DNA-binding transcription factor activity"/>
    <property type="evidence" value="ECO:0007669"/>
    <property type="project" value="InterPro"/>
</dbReference>
<dbReference type="Pfam" id="PF12833">
    <property type="entry name" value="HTH_18"/>
    <property type="match status" value="1"/>
</dbReference>
<comment type="caution">
    <text evidence="5">The sequence shown here is derived from an EMBL/GenBank/DDBJ whole genome shotgun (WGS) entry which is preliminary data.</text>
</comment>